<keyword evidence="13 15" id="KW-0234">DNA repair</keyword>
<dbReference type="InterPro" id="IPR050116">
    <property type="entry name" value="DNA_polymerase-Y"/>
</dbReference>
<sequence length="366" mass="41573">MTNNNWRGKVIFHVDMNSFYASVERVHDPSLEGKPVAIAGNPKERRGIVVTASYEARAYGVKTTMPVWEARKKCPSLIIRPPDFDKYRAASGEMFQLLEEYTSLVEPVSIDEGYMDVTAYYPKKNPAKLAEEIQSRIKHELGLSCSIGVAPNKFLAKMASDMKKPMGITILRKRQLDTMLWPLPIREMHGIGQKTADKLKLLDIHTIGDLAAFSEAELSARFGIKGKKLYQRANGIDYRPVDPESAKEVKSVGSSTTLSTDTTNRAELLQVIEFLSHKVEGRLKRKDVCSKTIQLMIRYRDRKTITRSKQVLNPMFSADDIEQQAKQLLERYWNGEPVRLLGITALHVTPIHEAYQQLSLFSHEYE</sequence>
<name>A0A1I1ZJ13_9BACI</name>
<keyword evidence="12 15" id="KW-0238">DNA-binding</keyword>
<evidence type="ECO:0000256" key="7">
    <source>
        <dbReference type="ARBA" id="ARBA00022705"/>
    </source>
</evidence>
<keyword evidence="9 15" id="KW-0227">DNA damage</keyword>
<dbReference type="InterPro" id="IPR001126">
    <property type="entry name" value="UmuC"/>
</dbReference>
<dbReference type="FunFam" id="3.40.1170.60:FF:000001">
    <property type="entry name" value="DNA polymerase IV"/>
    <property type="match status" value="1"/>
</dbReference>
<feature type="site" description="Substrate discrimination" evidence="15">
    <location>
        <position position="20"/>
    </location>
</feature>
<keyword evidence="3 15" id="KW-0515">Mutator protein</keyword>
<dbReference type="CDD" id="cd03586">
    <property type="entry name" value="PolY_Pol_IV_kappa"/>
    <property type="match status" value="1"/>
</dbReference>
<feature type="binding site" evidence="15">
    <location>
        <position position="15"/>
    </location>
    <ligand>
        <name>Mg(2+)</name>
        <dbReference type="ChEBI" id="CHEBI:18420"/>
    </ligand>
</feature>
<feature type="binding site" evidence="15">
    <location>
        <position position="111"/>
    </location>
    <ligand>
        <name>Mg(2+)</name>
        <dbReference type="ChEBI" id="CHEBI:18420"/>
    </ligand>
</feature>
<comment type="function">
    <text evidence="15">Poorly processive, error-prone DNA polymerase involved in untargeted mutagenesis. Copies undamaged DNA at stalled replication forks, which arise in vivo from mismatched or misaligned primer ends. These misaligned primers can be extended by PolIV. Exhibits no 3'-5' exonuclease (proofreading) activity. May be involved in translesional synthesis, in conjunction with the beta clamp from PolIII.</text>
</comment>
<dbReference type="GO" id="GO:0003887">
    <property type="term" value="F:DNA-directed DNA polymerase activity"/>
    <property type="evidence" value="ECO:0007669"/>
    <property type="project" value="UniProtKB-UniRule"/>
</dbReference>
<dbReference type="SUPFAM" id="SSF100879">
    <property type="entry name" value="Lesion bypass DNA polymerase (Y-family), little finger domain"/>
    <property type="match status" value="1"/>
</dbReference>
<keyword evidence="18" id="KW-1185">Reference proteome</keyword>
<dbReference type="Pfam" id="PF11799">
    <property type="entry name" value="IMS_C"/>
    <property type="match status" value="1"/>
</dbReference>
<proteinExistence type="inferred from homology"/>
<dbReference type="InterPro" id="IPR053848">
    <property type="entry name" value="IMS_HHH_1"/>
</dbReference>
<dbReference type="PROSITE" id="PS50173">
    <property type="entry name" value="UMUC"/>
    <property type="match status" value="1"/>
</dbReference>
<dbReference type="GO" id="GO:0042276">
    <property type="term" value="P:error-prone translesion synthesis"/>
    <property type="evidence" value="ECO:0007669"/>
    <property type="project" value="TreeGrafter"/>
</dbReference>
<evidence type="ECO:0000256" key="9">
    <source>
        <dbReference type="ARBA" id="ARBA00022763"/>
    </source>
</evidence>
<dbReference type="GO" id="GO:0003684">
    <property type="term" value="F:damaged DNA binding"/>
    <property type="evidence" value="ECO:0007669"/>
    <property type="project" value="InterPro"/>
</dbReference>
<evidence type="ECO:0000256" key="6">
    <source>
        <dbReference type="ARBA" id="ARBA00022695"/>
    </source>
</evidence>
<dbReference type="NCBIfam" id="NF002492">
    <property type="entry name" value="PRK01810.1"/>
    <property type="match status" value="1"/>
</dbReference>
<evidence type="ECO:0000256" key="4">
    <source>
        <dbReference type="ARBA" id="ARBA00022490"/>
    </source>
</evidence>
<dbReference type="GO" id="GO:0006261">
    <property type="term" value="P:DNA-templated DNA replication"/>
    <property type="evidence" value="ECO:0007669"/>
    <property type="project" value="UniProtKB-UniRule"/>
</dbReference>
<feature type="active site" evidence="15">
    <location>
        <position position="112"/>
    </location>
</feature>
<evidence type="ECO:0000256" key="3">
    <source>
        <dbReference type="ARBA" id="ARBA00022457"/>
    </source>
</evidence>
<protein>
    <recommendedName>
        <fullName evidence="15">DNA polymerase IV</fullName>
        <shortName evidence="15">Pol IV</shortName>
        <ecNumber evidence="15">2.7.7.7</ecNumber>
    </recommendedName>
</protein>
<evidence type="ECO:0000313" key="17">
    <source>
        <dbReference type="EMBL" id="SFE31814.1"/>
    </source>
</evidence>
<dbReference type="InterPro" id="IPR036775">
    <property type="entry name" value="DNA_pol_Y-fam_lit_finger_sf"/>
</dbReference>
<keyword evidence="11 15" id="KW-0239">DNA-directed DNA polymerase</keyword>
<organism evidence="17 18">
    <name type="scientific">Alteribacillus iranensis</name>
    <dbReference type="NCBI Taxonomy" id="930128"/>
    <lineage>
        <taxon>Bacteria</taxon>
        <taxon>Bacillati</taxon>
        <taxon>Bacillota</taxon>
        <taxon>Bacilli</taxon>
        <taxon>Bacillales</taxon>
        <taxon>Bacillaceae</taxon>
        <taxon>Alteribacillus</taxon>
    </lineage>
</organism>
<dbReference type="InterPro" id="IPR017961">
    <property type="entry name" value="DNA_pol_Y-fam_little_finger"/>
</dbReference>
<dbReference type="InterPro" id="IPR043128">
    <property type="entry name" value="Rev_trsase/Diguanyl_cyclase"/>
</dbReference>
<comment type="catalytic activity">
    <reaction evidence="14 15">
        <text>DNA(n) + a 2'-deoxyribonucleoside 5'-triphosphate = DNA(n+1) + diphosphate</text>
        <dbReference type="Rhea" id="RHEA:22508"/>
        <dbReference type="Rhea" id="RHEA-COMP:17339"/>
        <dbReference type="Rhea" id="RHEA-COMP:17340"/>
        <dbReference type="ChEBI" id="CHEBI:33019"/>
        <dbReference type="ChEBI" id="CHEBI:61560"/>
        <dbReference type="ChEBI" id="CHEBI:173112"/>
        <dbReference type="EC" id="2.7.7.7"/>
    </reaction>
</comment>
<comment type="subunit">
    <text evidence="15">Monomer.</text>
</comment>
<evidence type="ECO:0000259" key="16">
    <source>
        <dbReference type="PROSITE" id="PS50173"/>
    </source>
</evidence>
<dbReference type="Gene3D" id="1.10.150.20">
    <property type="entry name" value="5' to 3' exonuclease, C-terminal subdomain"/>
    <property type="match status" value="1"/>
</dbReference>
<dbReference type="Gene3D" id="3.30.1490.100">
    <property type="entry name" value="DNA polymerase, Y-family, little finger domain"/>
    <property type="match status" value="1"/>
</dbReference>
<dbReference type="AlphaFoldDB" id="A0A1I1ZJ13"/>
<keyword evidence="6 15" id="KW-0548">Nucleotidyltransferase</keyword>
<evidence type="ECO:0000256" key="14">
    <source>
        <dbReference type="ARBA" id="ARBA00049244"/>
    </source>
</evidence>
<dbReference type="Pfam" id="PF00817">
    <property type="entry name" value="IMS"/>
    <property type="match status" value="1"/>
</dbReference>
<dbReference type="NCBIfam" id="NF002677">
    <property type="entry name" value="PRK02406.1"/>
    <property type="match status" value="1"/>
</dbReference>
<keyword evidence="5 15" id="KW-0808">Transferase</keyword>
<reference evidence="17 18" key="1">
    <citation type="submission" date="2016-10" db="EMBL/GenBank/DDBJ databases">
        <authorList>
            <person name="de Groot N.N."/>
        </authorList>
    </citation>
    <scope>NUCLEOTIDE SEQUENCE [LARGE SCALE GENOMIC DNA]</scope>
    <source>
        <strain evidence="17 18">DSM 23995</strain>
    </source>
</reference>
<evidence type="ECO:0000256" key="15">
    <source>
        <dbReference type="HAMAP-Rule" id="MF_01113"/>
    </source>
</evidence>
<accession>A0A1I1ZJ13</accession>
<keyword evidence="4 15" id="KW-0963">Cytoplasm</keyword>
<dbReference type="PANTHER" id="PTHR11076">
    <property type="entry name" value="DNA REPAIR POLYMERASE UMUC / TRANSFERASE FAMILY MEMBER"/>
    <property type="match status" value="1"/>
</dbReference>
<dbReference type="STRING" id="930128.SAMN05192532_101278"/>
<dbReference type="Proteomes" id="UP000199516">
    <property type="component" value="Unassembled WGS sequence"/>
</dbReference>
<dbReference type="GO" id="GO:0009432">
    <property type="term" value="P:SOS response"/>
    <property type="evidence" value="ECO:0007669"/>
    <property type="project" value="TreeGrafter"/>
</dbReference>
<comment type="subcellular location">
    <subcellularLocation>
        <location evidence="1 15">Cytoplasm</location>
    </subcellularLocation>
</comment>
<keyword evidence="7 15" id="KW-0235">DNA replication</keyword>
<evidence type="ECO:0000256" key="11">
    <source>
        <dbReference type="ARBA" id="ARBA00022932"/>
    </source>
</evidence>
<dbReference type="GO" id="GO:0000287">
    <property type="term" value="F:magnesium ion binding"/>
    <property type="evidence" value="ECO:0007669"/>
    <property type="project" value="UniProtKB-UniRule"/>
</dbReference>
<dbReference type="Gene3D" id="3.30.70.270">
    <property type="match status" value="1"/>
</dbReference>
<comment type="similarity">
    <text evidence="2 15">Belongs to the DNA polymerase type-Y family.</text>
</comment>
<gene>
    <name evidence="15" type="primary">dinB</name>
    <name evidence="17" type="ORF">SAMN05192532_101278</name>
</gene>
<keyword evidence="10 15" id="KW-0460">Magnesium</keyword>
<dbReference type="RefSeq" id="WP_245757770.1">
    <property type="nucleotide sequence ID" value="NZ_FONT01000001.1"/>
</dbReference>
<dbReference type="SUPFAM" id="SSF56672">
    <property type="entry name" value="DNA/RNA polymerases"/>
    <property type="match status" value="1"/>
</dbReference>
<dbReference type="Pfam" id="PF21999">
    <property type="entry name" value="IMS_HHH_1"/>
    <property type="match status" value="1"/>
</dbReference>
<dbReference type="HAMAP" id="MF_01113">
    <property type="entry name" value="DNApol_IV"/>
    <property type="match status" value="1"/>
</dbReference>
<evidence type="ECO:0000256" key="10">
    <source>
        <dbReference type="ARBA" id="ARBA00022842"/>
    </source>
</evidence>
<dbReference type="InterPro" id="IPR022880">
    <property type="entry name" value="DNApol_IV"/>
</dbReference>
<keyword evidence="8 15" id="KW-0479">Metal-binding</keyword>
<evidence type="ECO:0000256" key="2">
    <source>
        <dbReference type="ARBA" id="ARBA00010945"/>
    </source>
</evidence>
<dbReference type="GO" id="GO:0005829">
    <property type="term" value="C:cytosol"/>
    <property type="evidence" value="ECO:0007669"/>
    <property type="project" value="TreeGrafter"/>
</dbReference>
<evidence type="ECO:0000313" key="18">
    <source>
        <dbReference type="Proteomes" id="UP000199516"/>
    </source>
</evidence>
<feature type="domain" description="UmuC" evidence="16">
    <location>
        <begin position="11"/>
        <end position="192"/>
    </location>
</feature>
<evidence type="ECO:0000256" key="8">
    <source>
        <dbReference type="ARBA" id="ARBA00022723"/>
    </source>
</evidence>
<dbReference type="InterPro" id="IPR043502">
    <property type="entry name" value="DNA/RNA_pol_sf"/>
</dbReference>
<dbReference type="EMBL" id="FONT01000001">
    <property type="protein sequence ID" value="SFE31814.1"/>
    <property type="molecule type" value="Genomic_DNA"/>
</dbReference>
<evidence type="ECO:0000256" key="13">
    <source>
        <dbReference type="ARBA" id="ARBA00023204"/>
    </source>
</evidence>
<evidence type="ECO:0000256" key="5">
    <source>
        <dbReference type="ARBA" id="ARBA00022679"/>
    </source>
</evidence>
<dbReference type="Gene3D" id="3.40.1170.60">
    <property type="match status" value="1"/>
</dbReference>
<dbReference type="PANTHER" id="PTHR11076:SF33">
    <property type="entry name" value="DNA POLYMERASE KAPPA"/>
    <property type="match status" value="1"/>
</dbReference>
<comment type="cofactor">
    <cofactor evidence="15">
        <name>Mg(2+)</name>
        <dbReference type="ChEBI" id="CHEBI:18420"/>
    </cofactor>
    <text evidence="15">Binds 2 magnesium ions per subunit.</text>
</comment>
<dbReference type="EC" id="2.7.7.7" evidence="15"/>
<evidence type="ECO:0000256" key="12">
    <source>
        <dbReference type="ARBA" id="ARBA00023125"/>
    </source>
</evidence>
<dbReference type="GO" id="GO:0006281">
    <property type="term" value="P:DNA repair"/>
    <property type="evidence" value="ECO:0007669"/>
    <property type="project" value="UniProtKB-UniRule"/>
</dbReference>
<evidence type="ECO:0000256" key="1">
    <source>
        <dbReference type="ARBA" id="ARBA00004496"/>
    </source>
</evidence>